<dbReference type="OrthoDB" id="8001376at2"/>
<sequence length="109" mass="12566">VKVQAQVYEKSRQSSQVRFYISSRSMTALQFAEAIRGHWAIENSLHWVLDVTFNEDAARSRTGHGPANMAVVRHFAINMVRSHNDKRSIKLRRNKAGRNPQYMAEIIRA</sequence>
<feature type="domain" description="Transposase IS4-like" evidence="1">
    <location>
        <begin position="7"/>
        <end position="79"/>
    </location>
</feature>
<dbReference type="NCBIfam" id="NF033564">
    <property type="entry name" value="transpos_ISAs1"/>
    <property type="match status" value="1"/>
</dbReference>
<dbReference type="Proteomes" id="UP000199205">
    <property type="component" value="Unassembled WGS sequence"/>
</dbReference>
<dbReference type="EMBL" id="FMAF01000066">
    <property type="protein sequence ID" value="SCB53228.1"/>
    <property type="molecule type" value="Genomic_DNA"/>
</dbReference>
<dbReference type="RefSeq" id="WP_141694193.1">
    <property type="nucleotide sequence ID" value="NZ_FMAF01000066.1"/>
</dbReference>
<dbReference type="InterPro" id="IPR047647">
    <property type="entry name" value="ISAs1_transpos"/>
</dbReference>
<dbReference type="InterPro" id="IPR002559">
    <property type="entry name" value="Transposase_11"/>
</dbReference>
<reference evidence="3" key="1">
    <citation type="submission" date="2016-08" db="EMBL/GenBank/DDBJ databases">
        <authorList>
            <person name="Varghese N."/>
            <person name="Submissions Spin"/>
        </authorList>
    </citation>
    <scope>NUCLEOTIDE SEQUENCE [LARGE SCALE GENOMIC DNA]</scope>
    <source>
        <strain evidence="3">P1-7</strain>
    </source>
</reference>
<organism evidence="2 3">
    <name type="scientific">Rhizobium lusitanum</name>
    <dbReference type="NCBI Taxonomy" id="293958"/>
    <lineage>
        <taxon>Bacteria</taxon>
        <taxon>Pseudomonadati</taxon>
        <taxon>Pseudomonadota</taxon>
        <taxon>Alphaproteobacteria</taxon>
        <taxon>Hyphomicrobiales</taxon>
        <taxon>Rhizobiaceae</taxon>
        <taxon>Rhizobium/Agrobacterium group</taxon>
        <taxon>Rhizobium</taxon>
    </lineage>
</organism>
<proteinExistence type="predicted"/>
<dbReference type="PANTHER" id="PTHR30298">
    <property type="entry name" value="H REPEAT-ASSOCIATED PREDICTED TRANSPOSASE"/>
    <property type="match status" value="1"/>
</dbReference>
<feature type="non-terminal residue" evidence="2">
    <location>
        <position position="1"/>
    </location>
</feature>
<dbReference type="AlphaFoldDB" id="A0A1C3XLU3"/>
<protein>
    <submittedName>
        <fullName evidence="2">Predicted transposase YbfD/YdcC associated with H repeats</fullName>
    </submittedName>
</protein>
<dbReference type="Pfam" id="PF01609">
    <property type="entry name" value="DDE_Tnp_1"/>
    <property type="match status" value="1"/>
</dbReference>
<accession>A0A1C3XLU3</accession>
<evidence type="ECO:0000313" key="3">
    <source>
        <dbReference type="Proteomes" id="UP000199205"/>
    </source>
</evidence>
<name>A0A1C3XLU3_9HYPH</name>
<dbReference type="GO" id="GO:0003677">
    <property type="term" value="F:DNA binding"/>
    <property type="evidence" value="ECO:0007669"/>
    <property type="project" value="InterPro"/>
</dbReference>
<evidence type="ECO:0000259" key="1">
    <source>
        <dbReference type="Pfam" id="PF01609"/>
    </source>
</evidence>
<dbReference type="GO" id="GO:0004803">
    <property type="term" value="F:transposase activity"/>
    <property type="evidence" value="ECO:0007669"/>
    <property type="project" value="InterPro"/>
</dbReference>
<dbReference type="InterPro" id="IPR051698">
    <property type="entry name" value="Transposase_11-like"/>
</dbReference>
<gene>
    <name evidence="2" type="ORF">GA0061101_1668</name>
</gene>
<evidence type="ECO:0000313" key="2">
    <source>
        <dbReference type="EMBL" id="SCB53228.1"/>
    </source>
</evidence>
<dbReference type="GO" id="GO:0006313">
    <property type="term" value="P:DNA transposition"/>
    <property type="evidence" value="ECO:0007669"/>
    <property type="project" value="InterPro"/>
</dbReference>
<dbReference type="PANTHER" id="PTHR30298:SF0">
    <property type="entry name" value="PROTEIN YBFL-RELATED"/>
    <property type="match status" value="1"/>
</dbReference>